<evidence type="ECO:0000313" key="2">
    <source>
        <dbReference type="EMBL" id="ERN04530.1"/>
    </source>
</evidence>
<evidence type="ECO:0000256" key="1">
    <source>
        <dbReference type="SAM" id="MobiDB-lite"/>
    </source>
</evidence>
<dbReference type="Gramene" id="ERN04530">
    <property type="protein sequence ID" value="ERN04530"/>
    <property type="gene ID" value="AMTR_s00081p00147260"/>
</dbReference>
<dbReference type="EMBL" id="KI394223">
    <property type="protein sequence ID" value="ERN04530.1"/>
    <property type="molecule type" value="Genomic_DNA"/>
</dbReference>
<proteinExistence type="predicted"/>
<gene>
    <name evidence="2" type="ORF">AMTR_s00081p00147260</name>
</gene>
<name>W1PBW3_AMBTC</name>
<dbReference type="AlphaFoldDB" id="W1PBW3"/>
<feature type="region of interest" description="Disordered" evidence="1">
    <location>
        <begin position="13"/>
        <end position="36"/>
    </location>
</feature>
<protein>
    <submittedName>
        <fullName evidence="2">Uncharacterized protein</fullName>
    </submittedName>
</protein>
<keyword evidence="3" id="KW-1185">Reference proteome</keyword>
<dbReference type="HOGENOM" id="CLU_1527246_0_0_1"/>
<evidence type="ECO:0000313" key="3">
    <source>
        <dbReference type="Proteomes" id="UP000017836"/>
    </source>
</evidence>
<reference evidence="3" key="1">
    <citation type="journal article" date="2013" name="Science">
        <title>The Amborella genome and the evolution of flowering plants.</title>
        <authorList>
            <consortium name="Amborella Genome Project"/>
        </authorList>
    </citation>
    <scope>NUCLEOTIDE SEQUENCE [LARGE SCALE GENOMIC DNA]</scope>
</reference>
<organism evidence="2 3">
    <name type="scientific">Amborella trichopoda</name>
    <dbReference type="NCBI Taxonomy" id="13333"/>
    <lineage>
        <taxon>Eukaryota</taxon>
        <taxon>Viridiplantae</taxon>
        <taxon>Streptophyta</taxon>
        <taxon>Embryophyta</taxon>
        <taxon>Tracheophyta</taxon>
        <taxon>Spermatophyta</taxon>
        <taxon>Magnoliopsida</taxon>
        <taxon>Amborellales</taxon>
        <taxon>Amborellaceae</taxon>
        <taxon>Amborella</taxon>
    </lineage>
</organism>
<accession>W1PBW3</accession>
<sequence length="177" mass="18325">MINALRGSPISLRGDEGLSSSAPPPASIPAAVGEVDPKEDELQKNKGKACMFGDKPTLEILNVSLTRSSSGPILTPAKLRASIIVALQSLPWCSLSSPHLPSSIEGLIEPINTNKSPLPGVPLGADLNGEVIPPTIAHAACPKADTTNDVLTTRANTLGDLVGSMMKDPSTVSGFQR</sequence>
<dbReference type="Proteomes" id="UP000017836">
    <property type="component" value="Unassembled WGS sequence"/>
</dbReference>